<evidence type="ECO:0000256" key="2">
    <source>
        <dbReference type="ARBA" id="ARBA00023125"/>
    </source>
</evidence>
<dbReference type="InterPro" id="IPR050679">
    <property type="entry name" value="Bact_HTH_transcr_reg"/>
</dbReference>
<dbReference type="InterPro" id="IPR036390">
    <property type="entry name" value="WH_DNA-bd_sf"/>
</dbReference>
<dbReference type="CDD" id="cd07377">
    <property type="entry name" value="WHTH_GntR"/>
    <property type="match status" value="1"/>
</dbReference>
<dbReference type="SUPFAM" id="SSF46785">
    <property type="entry name" value="Winged helix' DNA-binding domain"/>
    <property type="match status" value="1"/>
</dbReference>
<keyword evidence="3" id="KW-0804">Transcription</keyword>
<name>A0AAV3KYP1_ENTFC</name>
<dbReference type="GO" id="GO:0003677">
    <property type="term" value="F:DNA binding"/>
    <property type="evidence" value="ECO:0007669"/>
    <property type="project" value="UniProtKB-KW"/>
</dbReference>
<protein>
    <recommendedName>
        <fullName evidence="4">HTH gntR-type domain-containing protein</fullName>
    </recommendedName>
</protein>
<dbReference type="Gene3D" id="1.10.10.10">
    <property type="entry name" value="Winged helix-like DNA-binding domain superfamily/Winged helix DNA-binding domain"/>
    <property type="match status" value="1"/>
</dbReference>
<dbReference type="SMART" id="SM00866">
    <property type="entry name" value="UTRA"/>
    <property type="match status" value="1"/>
</dbReference>
<dbReference type="PROSITE" id="PS50949">
    <property type="entry name" value="HTH_GNTR"/>
    <property type="match status" value="1"/>
</dbReference>
<keyword evidence="2" id="KW-0238">DNA-binding</keyword>
<dbReference type="Gene3D" id="3.40.1410.10">
    <property type="entry name" value="Chorismate lyase-like"/>
    <property type="match status" value="1"/>
</dbReference>
<evidence type="ECO:0000256" key="1">
    <source>
        <dbReference type="ARBA" id="ARBA00023015"/>
    </source>
</evidence>
<evidence type="ECO:0000313" key="6">
    <source>
        <dbReference type="Proteomes" id="UP000017126"/>
    </source>
</evidence>
<dbReference type="Pfam" id="PF07702">
    <property type="entry name" value="UTRA"/>
    <property type="match status" value="1"/>
</dbReference>
<dbReference type="InterPro" id="IPR036388">
    <property type="entry name" value="WH-like_DNA-bd_sf"/>
</dbReference>
<dbReference type="GO" id="GO:0045892">
    <property type="term" value="P:negative regulation of DNA-templated transcription"/>
    <property type="evidence" value="ECO:0007669"/>
    <property type="project" value="TreeGrafter"/>
</dbReference>
<dbReference type="RefSeq" id="WP_002287926.1">
    <property type="nucleotide sequence ID" value="NZ_KI518297.1"/>
</dbReference>
<dbReference type="SUPFAM" id="SSF64288">
    <property type="entry name" value="Chorismate lyase-like"/>
    <property type="match status" value="1"/>
</dbReference>
<dbReference type="PRINTS" id="PR00035">
    <property type="entry name" value="HTHGNTR"/>
</dbReference>
<evidence type="ECO:0000313" key="5">
    <source>
        <dbReference type="EMBL" id="ERT46953.1"/>
    </source>
</evidence>
<dbReference type="EMBL" id="AXOL01000081">
    <property type="protein sequence ID" value="ERT46953.1"/>
    <property type="molecule type" value="Genomic_DNA"/>
</dbReference>
<evidence type="ECO:0000256" key="3">
    <source>
        <dbReference type="ARBA" id="ARBA00023163"/>
    </source>
</evidence>
<evidence type="ECO:0000259" key="4">
    <source>
        <dbReference type="PROSITE" id="PS50949"/>
    </source>
</evidence>
<dbReference type="InterPro" id="IPR000524">
    <property type="entry name" value="Tscrpt_reg_HTH_GntR"/>
</dbReference>
<accession>A0AAV3KYP1</accession>
<dbReference type="AlphaFoldDB" id="A0AAV3KYP1"/>
<dbReference type="Pfam" id="PF00392">
    <property type="entry name" value="GntR"/>
    <property type="match status" value="1"/>
</dbReference>
<dbReference type="PANTHER" id="PTHR44846:SF1">
    <property type="entry name" value="MANNOSYL-D-GLYCERATE TRANSPORT_METABOLISM SYSTEM REPRESSOR MNGR-RELATED"/>
    <property type="match status" value="1"/>
</dbReference>
<proteinExistence type="predicted"/>
<comment type="caution">
    <text evidence="5">The sequence shown here is derived from an EMBL/GenBank/DDBJ whole genome shotgun (WGS) entry which is preliminary data.</text>
</comment>
<dbReference type="GO" id="GO:0003700">
    <property type="term" value="F:DNA-binding transcription factor activity"/>
    <property type="evidence" value="ECO:0007669"/>
    <property type="project" value="InterPro"/>
</dbReference>
<dbReference type="Proteomes" id="UP000017126">
    <property type="component" value="Unassembled WGS sequence"/>
</dbReference>
<organism evidence="5 6">
    <name type="scientific">Enterococcus faecium 10/96A</name>
    <dbReference type="NCBI Taxonomy" id="1391465"/>
    <lineage>
        <taxon>Bacteria</taxon>
        <taxon>Bacillati</taxon>
        <taxon>Bacillota</taxon>
        <taxon>Bacilli</taxon>
        <taxon>Lactobacillales</taxon>
        <taxon>Enterococcaceae</taxon>
        <taxon>Enterococcus</taxon>
    </lineage>
</organism>
<dbReference type="PANTHER" id="PTHR44846">
    <property type="entry name" value="MANNOSYL-D-GLYCERATE TRANSPORT/METABOLISM SYSTEM REPRESSOR MNGR-RELATED"/>
    <property type="match status" value="1"/>
</dbReference>
<dbReference type="InterPro" id="IPR011663">
    <property type="entry name" value="UTRA"/>
</dbReference>
<keyword evidence="1" id="KW-0805">Transcription regulation</keyword>
<sequence length="236" mass="27201">MLKKVSPMKYAEECILYYILKNNLKPGDKLPSERDLAENFEINRTTLRSAISRLAKQGKLVKRNRSGIFVSENKLIRNVQDIESPSQIYNDSQYKFFSKVISLETLMANKILSKKLEVPLGTNITALKRLRILDGVPIILETSFIKSDIFEKIKDRNFENDSLYSALSDIGFPIIKGKENIEVSLPQSQEKEILRLNDDQLIFIIRGTAMDRENKPVEYFNSFVRGDKVKFLTCLK</sequence>
<dbReference type="SMART" id="SM00345">
    <property type="entry name" value="HTH_GNTR"/>
    <property type="match status" value="1"/>
</dbReference>
<dbReference type="InterPro" id="IPR028978">
    <property type="entry name" value="Chorismate_lyase_/UTRA_dom_sf"/>
</dbReference>
<reference evidence="5 6" key="1">
    <citation type="submission" date="2013-09" db="EMBL/GenBank/DDBJ databases">
        <title>The Genome Sequence of Enterococcus faecium 10/96A.</title>
        <authorList>
            <consortium name="The Broad Institute Genome Sequencing Platform"/>
            <consortium name="The Broad Institute Genome Sequencing Center for Infectious Disease"/>
            <person name="Earl A.M."/>
            <person name="Gilmore M.S."/>
            <person name="Lebreton F."/>
            <person name="Courvalin P."/>
            <person name="Walker B."/>
            <person name="Young S.K."/>
            <person name="Zeng Q."/>
            <person name="Gargeya S."/>
            <person name="Fitzgerald M."/>
            <person name="Haas B."/>
            <person name="Abouelleil A."/>
            <person name="Alvarado L."/>
            <person name="Arachchi H.M."/>
            <person name="Berlin A.M."/>
            <person name="Chapman S.B."/>
            <person name="Dewar J."/>
            <person name="Goldberg J."/>
            <person name="Griggs A."/>
            <person name="Gujja S."/>
            <person name="Hansen M."/>
            <person name="Howarth C."/>
            <person name="Imamovic A."/>
            <person name="Larimer J."/>
            <person name="McCowan C."/>
            <person name="Murphy C."/>
            <person name="Neiman D."/>
            <person name="Pearson M."/>
            <person name="Priest M."/>
            <person name="Roberts A."/>
            <person name="Saif S."/>
            <person name="Shea T."/>
            <person name="Sisk P."/>
            <person name="Sykes S."/>
            <person name="Wortman J."/>
            <person name="Nusbaum C."/>
            <person name="Birren B."/>
        </authorList>
    </citation>
    <scope>NUCLEOTIDE SEQUENCE [LARGE SCALE GENOMIC DNA]</scope>
    <source>
        <strain evidence="5 6">10/96A</strain>
    </source>
</reference>
<gene>
    <name evidence="5" type="ORF">O991_02960</name>
</gene>
<feature type="domain" description="HTH gntR-type" evidence="4">
    <location>
        <begin position="5"/>
        <end position="73"/>
    </location>
</feature>